<reference evidence="2 3" key="1">
    <citation type="submission" date="2024-10" db="EMBL/GenBank/DDBJ databases">
        <title>The Natural Products Discovery Center: Release of the First 8490 Sequenced Strains for Exploring Actinobacteria Biosynthetic Diversity.</title>
        <authorList>
            <person name="Kalkreuter E."/>
            <person name="Kautsar S.A."/>
            <person name="Yang D."/>
            <person name="Bader C.D."/>
            <person name="Teijaro C.N."/>
            <person name="Fluegel L."/>
            <person name="Davis C.M."/>
            <person name="Simpson J.R."/>
            <person name="Lauterbach L."/>
            <person name="Steele A.D."/>
            <person name="Gui C."/>
            <person name="Meng S."/>
            <person name="Li G."/>
            <person name="Viehrig K."/>
            <person name="Ye F."/>
            <person name="Su P."/>
            <person name="Kiefer A.F."/>
            <person name="Nichols A."/>
            <person name="Cepeda A.J."/>
            <person name="Yan W."/>
            <person name="Fan B."/>
            <person name="Jiang Y."/>
            <person name="Adhikari A."/>
            <person name="Zheng C.-J."/>
            <person name="Schuster L."/>
            <person name="Cowan T.M."/>
            <person name="Smanski M.J."/>
            <person name="Chevrette M.G."/>
            <person name="De Carvalho L.P.S."/>
            <person name="Shen B."/>
        </authorList>
    </citation>
    <scope>NUCLEOTIDE SEQUENCE [LARGE SCALE GENOMIC DNA]</scope>
    <source>
        <strain evidence="2 3">NPDC051599</strain>
    </source>
</reference>
<gene>
    <name evidence="2" type="ORF">ACIA8P_46665</name>
</gene>
<keyword evidence="3" id="KW-1185">Reference proteome</keyword>
<sequence>MSFTAGLTAPRHFPFTAGRTSADSRGLLSEQVTVVRGDGSGGTDPRFDTPTALARFGDRFYQPNARFTVPSPMNAEHTVVSIPAHSQQVPT</sequence>
<protein>
    <submittedName>
        <fullName evidence="2">Uncharacterized protein</fullName>
    </submittedName>
</protein>
<dbReference type="Proteomes" id="UP001612415">
    <property type="component" value="Unassembled WGS sequence"/>
</dbReference>
<evidence type="ECO:0000313" key="2">
    <source>
        <dbReference type="EMBL" id="MFI5681958.1"/>
    </source>
</evidence>
<organism evidence="2 3">
    <name type="scientific">Streptomyces cellulosae</name>
    <dbReference type="NCBI Taxonomy" id="1968"/>
    <lineage>
        <taxon>Bacteria</taxon>
        <taxon>Bacillati</taxon>
        <taxon>Actinomycetota</taxon>
        <taxon>Actinomycetes</taxon>
        <taxon>Kitasatosporales</taxon>
        <taxon>Streptomycetaceae</taxon>
        <taxon>Streptomyces</taxon>
    </lineage>
</organism>
<dbReference type="RefSeq" id="WP_398663054.1">
    <property type="nucleotide sequence ID" value="NZ_JBITDC010000036.1"/>
</dbReference>
<name>A0ABW7YJ92_STRCE</name>
<accession>A0ABW7YJ92</accession>
<dbReference type="EMBL" id="JBITDC010000036">
    <property type="protein sequence ID" value="MFI5681958.1"/>
    <property type="molecule type" value="Genomic_DNA"/>
</dbReference>
<proteinExistence type="predicted"/>
<evidence type="ECO:0000256" key="1">
    <source>
        <dbReference type="SAM" id="MobiDB-lite"/>
    </source>
</evidence>
<comment type="caution">
    <text evidence="2">The sequence shown here is derived from an EMBL/GenBank/DDBJ whole genome shotgun (WGS) entry which is preliminary data.</text>
</comment>
<feature type="region of interest" description="Disordered" evidence="1">
    <location>
        <begin position="1"/>
        <end position="24"/>
    </location>
</feature>
<evidence type="ECO:0000313" key="3">
    <source>
        <dbReference type="Proteomes" id="UP001612415"/>
    </source>
</evidence>